<dbReference type="InterPro" id="IPR036390">
    <property type="entry name" value="WH_DNA-bd_sf"/>
</dbReference>
<dbReference type="SUPFAM" id="SSF46785">
    <property type="entry name" value="Winged helix' DNA-binding domain"/>
    <property type="match status" value="1"/>
</dbReference>
<name>A0ABM7VJA4_9BACT</name>
<dbReference type="PROSITE" id="PS50995">
    <property type="entry name" value="HTH_MARR_2"/>
    <property type="match status" value="1"/>
</dbReference>
<accession>A0ABM7VJA4</accession>
<dbReference type="InterPro" id="IPR039422">
    <property type="entry name" value="MarR/SlyA-like"/>
</dbReference>
<dbReference type="RefSeq" id="WP_338398228.1">
    <property type="nucleotide sequence ID" value="NZ_AP025293.1"/>
</dbReference>
<geneLocation type="plasmid" evidence="2 3">
    <name>pPP1</name>
</geneLocation>
<dbReference type="InterPro" id="IPR036388">
    <property type="entry name" value="WH-like_DNA-bd_sf"/>
</dbReference>
<evidence type="ECO:0000313" key="3">
    <source>
        <dbReference type="Proteomes" id="UP001354989"/>
    </source>
</evidence>
<dbReference type="SMART" id="SM00347">
    <property type="entry name" value="HTH_MARR"/>
    <property type="match status" value="1"/>
</dbReference>
<dbReference type="Proteomes" id="UP001354989">
    <property type="component" value="Plasmid pPP1"/>
</dbReference>
<dbReference type="PANTHER" id="PTHR33164">
    <property type="entry name" value="TRANSCRIPTIONAL REGULATOR, MARR FAMILY"/>
    <property type="match status" value="1"/>
</dbReference>
<protein>
    <submittedName>
        <fullName evidence="2">MarR family transcriptional regulator</fullName>
    </submittedName>
</protein>
<keyword evidence="2" id="KW-0614">Plasmid</keyword>
<proteinExistence type="predicted"/>
<feature type="domain" description="HTH marR-type" evidence="1">
    <location>
        <begin position="13"/>
        <end position="148"/>
    </location>
</feature>
<reference evidence="2 3" key="1">
    <citation type="submission" date="2021-12" db="EMBL/GenBank/DDBJ databases">
        <title>Genome sequencing of bacteria with rrn-lacking chromosome and rrn-plasmid.</title>
        <authorList>
            <person name="Anda M."/>
            <person name="Iwasaki W."/>
        </authorList>
    </citation>
    <scope>NUCLEOTIDE SEQUENCE [LARGE SCALE GENOMIC DNA]</scope>
    <source>
        <strain evidence="2 3">NBRC 101262</strain>
        <plasmid evidence="2 3">pPP1</plasmid>
    </source>
</reference>
<evidence type="ECO:0000259" key="1">
    <source>
        <dbReference type="PROSITE" id="PS50995"/>
    </source>
</evidence>
<dbReference type="Pfam" id="PF01047">
    <property type="entry name" value="MarR"/>
    <property type="match status" value="1"/>
</dbReference>
<organism evidence="2 3">
    <name type="scientific">Persicobacter psychrovividus</name>
    <dbReference type="NCBI Taxonomy" id="387638"/>
    <lineage>
        <taxon>Bacteria</taxon>
        <taxon>Pseudomonadati</taxon>
        <taxon>Bacteroidota</taxon>
        <taxon>Cytophagia</taxon>
        <taxon>Cytophagales</taxon>
        <taxon>Persicobacteraceae</taxon>
        <taxon>Persicobacter</taxon>
    </lineage>
</organism>
<keyword evidence="3" id="KW-1185">Reference proteome</keyword>
<dbReference type="Gene3D" id="1.10.10.10">
    <property type="entry name" value="Winged helix-like DNA-binding domain superfamily/Winged helix DNA-binding domain"/>
    <property type="match status" value="1"/>
</dbReference>
<dbReference type="InterPro" id="IPR000835">
    <property type="entry name" value="HTH_MarR-typ"/>
</dbReference>
<evidence type="ECO:0000313" key="2">
    <source>
        <dbReference type="EMBL" id="BDD01024.1"/>
    </source>
</evidence>
<dbReference type="EMBL" id="AP025293">
    <property type="protein sequence ID" value="BDD01024.1"/>
    <property type="molecule type" value="Genomic_DNA"/>
</dbReference>
<dbReference type="PANTHER" id="PTHR33164:SF101">
    <property type="entry name" value="TRANSCRIPTIONAL REPRESSOR MPRA"/>
    <property type="match status" value="1"/>
</dbReference>
<gene>
    <name evidence="2" type="ORF">PEPS_33040</name>
</gene>
<sequence length="148" mass="17272">MSIEKEIKSKKFRSQKMKAMLNVIFTANWWNAHTAEELKPFDLTISQFNVLRILRGSMPDSLPVQEIKARMLDKTPNMTRLLGTLEKKEMIERLQCADDRRIFHINISEKGLKTLGKIDVKMKRSDQRINITEEEAILLSDLLDKVRS</sequence>